<sequence length="378" mass="42903">MRYEFGKNWSEFARRHVTDERITTACRCLLDFLKLDDLRGKTFLDIGCGSGIHSLAAYRAGASRIIGFDYDPDSVRTSQMVREQAGSPDNWEILQGSVLDRSFLDKLDRADVVYSWGVLHHTGSMWEAVANASSLMKPDSVFCIALYTTDIFIDPTPEYWLSLKQRYNRAGAMARRYMEWRYALRATILPELRAGRNPLAYIREYGRSRGMSYWTDVKDWLGGWPMEFAGIAETKAFCTNQLGLELLNITAGEANSEYLFRKKGSTNYWDGIAGRRTEMALDTPFVHRGGQAWIAYVPQYLPEADTVEEPRRSRLMLCEDGLPLGFAHAPHSQIEAYGGSRYSHWGDSLIFSTTDRSDPNTNGRRYSIYLDAGSGSES</sequence>
<dbReference type="InterPro" id="IPR050078">
    <property type="entry name" value="Ribosomal_L11_MeTrfase_PrmA"/>
</dbReference>
<accession>A0A1W1IB99</accession>
<keyword evidence="2" id="KW-0808">Transferase</keyword>
<evidence type="ECO:0000313" key="4">
    <source>
        <dbReference type="Proteomes" id="UP000192042"/>
    </source>
</evidence>
<organism evidence="3 4">
    <name type="scientific">Nitrospira japonica</name>
    <dbReference type="NCBI Taxonomy" id="1325564"/>
    <lineage>
        <taxon>Bacteria</taxon>
        <taxon>Pseudomonadati</taxon>
        <taxon>Nitrospirota</taxon>
        <taxon>Nitrospiria</taxon>
        <taxon>Nitrospirales</taxon>
        <taxon>Nitrospiraceae</taxon>
        <taxon>Nitrospira</taxon>
    </lineage>
</organism>
<dbReference type="Proteomes" id="UP000192042">
    <property type="component" value="Chromosome I"/>
</dbReference>
<dbReference type="PANTHER" id="PTHR43648">
    <property type="entry name" value="ELECTRON TRANSFER FLAVOPROTEIN BETA SUBUNIT LYSINE METHYLTRANSFERASE"/>
    <property type="match status" value="1"/>
</dbReference>
<reference evidence="3 4" key="1">
    <citation type="submission" date="2017-03" db="EMBL/GenBank/DDBJ databases">
        <authorList>
            <person name="Afonso C.L."/>
            <person name="Miller P.J."/>
            <person name="Scott M.A."/>
            <person name="Spackman E."/>
            <person name="Goraichik I."/>
            <person name="Dimitrov K.M."/>
            <person name="Suarez D.L."/>
            <person name="Swayne D.E."/>
        </authorList>
    </citation>
    <scope>NUCLEOTIDE SEQUENCE [LARGE SCALE GENOMIC DNA]</scope>
    <source>
        <strain evidence="3">Genome sequencing of Nitrospira japonica strain NJ11</strain>
    </source>
</reference>
<dbReference type="GO" id="GO:0008276">
    <property type="term" value="F:protein methyltransferase activity"/>
    <property type="evidence" value="ECO:0007669"/>
    <property type="project" value="TreeGrafter"/>
</dbReference>
<evidence type="ECO:0000256" key="2">
    <source>
        <dbReference type="ARBA" id="ARBA00022679"/>
    </source>
</evidence>
<evidence type="ECO:0000256" key="1">
    <source>
        <dbReference type="ARBA" id="ARBA00022603"/>
    </source>
</evidence>
<dbReference type="SUPFAM" id="SSF53335">
    <property type="entry name" value="S-adenosyl-L-methionine-dependent methyltransferases"/>
    <property type="match status" value="1"/>
</dbReference>
<evidence type="ECO:0000313" key="3">
    <source>
        <dbReference type="EMBL" id="SLM50327.1"/>
    </source>
</evidence>
<protein>
    <submittedName>
        <fullName evidence="3">Uncharacterized protein</fullName>
    </submittedName>
</protein>
<keyword evidence="1" id="KW-0489">Methyltransferase</keyword>
<dbReference type="RefSeq" id="WP_080888672.1">
    <property type="nucleotide sequence ID" value="NZ_LT828648.1"/>
</dbReference>
<gene>
    <name evidence="3" type="ORF">NSJP_4160</name>
</gene>
<keyword evidence="4" id="KW-1185">Reference proteome</keyword>
<dbReference type="InterPro" id="IPR029063">
    <property type="entry name" value="SAM-dependent_MTases_sf"/>
</dbReference>
<dbReference type="Pfam" id="PF13489">
    <property type="entry name" value="Methyltransf_23"/>
    <property type="match status" value="1"/>
</dbReference>
<dbReference type="KEGG" id="nja:NSJP_4160"/>
<dbReference type="PANTHER" id="PTHR43648:SF1">
    <property type="entry name" value="ELECTRON TRANSFER FLAVOPROTEIN BETA SUBUNIT LYSINE METHYLTRANSFERASE"/>
    <property type="match status" value="1"/>
</dbReference>
<name>A0A1W1IB99_9BACT</name>
<dbReference type="STRING" id="1325564.NSJP_4160"/>
<dbReference type="AlphaFoldDB" id="A0A1W1IB99"/>
<proteinExistence type="predicted"/>
<dbReference type="Gene3D" id="3.40.50.150">
    <property type="entry name" value="Vaccinia Virus protein VP39"/>
    <property type="match status" value="1"/>
</dbReference>
<dbReference type="CDD" id="cd02440">
    <property type="entry name" value="AdoMet_MTases"/>
    <property type="match status" value="1"/>
</dbReference>
<dbReference type="GO" id="GO:0032259">
    <property type="term" value="P:methylation"/>
    <property type="evidence" value="ECO:0007669"/>
    <property type="project" value="UniProtKB-KW"/>
</dbReference>
<dbReference type="OrthoDB" id="3206826at2"/>
<dbReference type="EMBL" id="LT828648">
    <property type="protein sequence ID" value="SLM50327.1"/>
    <property type="molecule type" value="Genomic_DNA"/>
</dbReference>